<dbReference type="InterPro" id="IPR037108">
    <property type="entry name" value="TM1727-like_C_sf"/>
</dbReference>
<dbReference type="InterPro" id="IPR019665">
    <property type="entry name" value="OxRdtase/DH_put_Rossmann_dom"/>
</dbReference>
<name>A0ABW4Z738_9BACT</name>
<dbReference type="Gene3D" id="1.10.1040.20">
    <property type="entry name" value="ProC-like, C-terminal domain"/>
    <property type="match status" value="1"/>
</dbReference>
<dbReference type="Pfam" id="PF10728">
    <property type="entry name" value="DUF2520"/>
    <property type="match status" value="1"/>
</dbReference>
<dbReference type="PANTHER" id="PTHR40459:SF1">
    <property type="entry name" value="CONSERVED HYPOTHETICAL ALANINE AND LEUCINE RICH PROTEIN"/>
    <property type="match status" value="1"/>
</dbReference>
<dbReference type="InterPro" id="IPR036291">
    <property type="entry name" value="NAD(P)-bd_dom_sf"/>
</dbReference>
<gene>
    <name evidence="3" type="ORF">ACFSW8_01855</name>
</gene>
<dbReference type="Gene3D" id="3.40.50.720">
    <property type="entry name" value="NAD(P)-binding Rossmann-like Domain"/>
    <property type="match status" value="1"/>
</dbReference>
<reference evidence="4" key="1">
    <citation type="journal article" date="2019" name="Int. J. Syst. Evol. Microbiol.">
        <title>The Global Catalogue of Microorganisms (GCM) 10K type strain sequencing project: providing services to taxonomists for standard genome sequencing and annotation.</title>
        <authorList>
            <consortium name="The Broad Institute Genomics Platform"/>
            <consortium name="The Broad Institute Genome Sequencing Center for Infectious Disease"/>
            <person name="Wu L."/>
            <person name="Ma J."/>
        </authorList>
    </citation>
    <scope>NUCLEOTIDE SEQUENCE [LARGE SCALE GENOMIC DNA]</scope>
    <source>
        <strain evidence="4">CCUG 57942</strain>
    </source>
</reference>
<dbReference type="EMBL" id="JBHUJB010000009">
    <property type="protein sequence ID" value="MFD2157637.1"/>
    <property type="molecule type" value="Genomic_DNA"/>
</dbReference>
<dbReference type="RefSeq" id="WP_377089913.1">
    <property type="nucleotide sequence ID" value="NZ_JBHSJL010000014.1"/>
</dbReference>
<accession>A0ABW4Z738</accession>
<dbReference type="SUPFAM" id="SSF48179">
    <property type="entry name" value="6-phosphogluconate dehydrogenase C-terminal domain-like"/>
    <property type="match status" value="1"/>
</dbReference>
<keyword evidence="4" id="KW-1185">Reference proteome</keyword>
<organism evidence="3 4">
    <name type="scientific">Rubritalea tangerina</name>
    <dbReference type="NCBI Taxonomy" id="430798"/>
    <lineage>
        <taxon>Bacteria</taxon>
        <taxon>Pseudomonadati</taxon>
        <taxon>Verrucomicrobiota</taxon>
        <taxon>Verrucomicrobiia</taxon>
        <taxon>Verrucomicrobiales</taxon>
        <taxon>Rubritaleaceae</taxon>
        <taxon>Rubritalea</taxon>
    </lineage>
</organism>
<feature type="domain" description="DUF2520" evidence="2">
    <location>
        <begin position="141"/>
        <end position="263"/>
    </location>
</feature>
<proteinExistence type="predicted"/>
<sequence length="287" mass="31174">MQTLNIIGAGKLGQSLARLWHAQQILEIGAILNRSEASSHRAIDHIGAGTLHTQLSSMPAAELWLLACPDDQIAHMAQTLAASKHIRQKDTVFHCSGALSSDLLDACAAQGALTASMHPIMSFAHPFTSISQLQGSYCGAEGSGYKRLQPLFEAIGCQCVEIHKEHKALYHSASVFACNYLTTLLETSKNLLETSGFSHTNANKLLEPIVRKTLDNFFRTDAETSLTGPISRGDVQCVTQHIQALQTHSPQINTLYKALAQATLPISEKQKMATPEQLSAIQHLVEQ</sequence>
<feature type="domain" description="Putative oxidoreductase/dehydrogenase Rossmann-like" evidence="1">
    <location>
        <begin position="5"/>
        <end position="119"/>
    </location>
</feature>
<dbReference type="Pfam" id="PF10727">
    <property type="entry name" value="Rossmann-like"/>
    <property type="match status" value="1"/>
</dbReference>
<evidence type="ECO:0000313" key="4">
    <source>
        <dbReference type="Proteomes" id="UP001597389"/>
    </source>
</evidence>
<evidence type="ECO:0000313" key="3">
    <source>
        <dbReference type="EMBL" id="MFD2157637.1"/>
    </source>
</evidence>
<evidence type="ECO:0000259" key="1">
    <source>
        <dbReference type="Pfam" id="PF10727"/>
    </source>
</evidence>
<comment type="caution">
    <text evidence="3">The sequence shown here is derived from an EMBL/GenBank/DDBJ whole genome shotgun (WGS) entry which is preliminary data.</text>
</comment>
<dbReference type="SUPFAM" id="SSF51735">
    <property type="entry name" value="NAD(P)-binding Rossmann-fold domains"/>
    <property type="match status" value="1"/>
</dbReference>
<dbReference type="PANTHER" id="PTHR40459">
    <property type="entry name" value="CONSERVED HYPOTHETICAL ALANINE AND LEUCINE RICH PROTEIN"/>
    <property type="match status" value="1"/>
</dbReference>
<dbReference type="InterPro" id="IPR018931">
    <property type="entry name" value="DUF2520"/>
</dbReference>
<evidence type="ECO:0000259" key="2">
    <source>
        <dbReference type="Pfam" id="PF10728"/>
    </source>
</evidence>
<protein>
    <submittedName>
        <fullName evidence="3">Rossmann-like and DUF2520 domain-containing protein</fullName>
    </submittedName>
</protein>
<dbReference type="Proteomes" id="UP001597389">
    <property type="component" value="Unassembled WGS sequence"/>
</dbReference>
<dbReference type="InterPro" id="IPR008927">
    <property type="entry name" value="6-PGluconate_DH-like_C_sf"/>
</dbReference>